<dbReference type="EMBL" id="JAQIZT010000011">
    <property type="protein sequence ID" value="KAJ6979309.1"/>
    <property type="molecule type" value="Genomic_DNA"/>
</dbReference>
<organism evidence="2 3">
    <name type="scientific">Populus alba x Populus x berolinensis</name>
    <dbReference type="NCBI Taxonomy" id="444605"/>
    <lineage>
        <taxon>Eukaryota</taxon>
        <taxon>Viridiplantae</taxon>
        <taxon>Streptophyta</taxon>
        <taxon>Embryophyta</taxon>
        <taxon>Tracheophyta</taxon>
        <taxon>Spermatophyta</taxon>
        <taxon>Magnoliopsida</taxon>
        <taxon>eudicotyledons</taxon>
        <taxon>Gunneridae</taxon>
        <taxon>Pentapetalae</taxon>
        <taxon>rosids</taxon>
        <taxon>fabids</taxon>
        <taxon>Malpighiales</taxon>
        <taxon>Salicaceae</taxon>
        <taxon>Saliceae</taxon>
        <taxon>Populus</taxon>
    </lineage>
</organism>
<keyword evidence="1" id="KW-0472">Membrane</keyword>
<keyword evidence="3" id="KW-1185">Reference proteome</keyword>
<keyword evidence="1" id="KW-0812">Transmembrane</keyword>
<name>A0AAD6M5I6_9ROSI</name>
<gene>
    <name evidence="2" type="ORF">NC653_027462</name>
</gene>
<evidence type="ECO:0000313" key="2">
    <source>
        <dbReference type="EMBL" id="KAJ6979309.1"/>
    </source>
</evidence>
<protein>
    <submittedName>
        <fullName evidence="2">Uncharacterized protein</fullName>
    </submittedName>
</protein>
<accession>A0AAD6M5I6</accession>
<evidence type="ECO:0000313" key="3">
    <source>
        <dbReference type="Proteomes" id="UP001164929"/>
    </source>
</evidence>
<evidence type="ECO:0000256" key="1">
    <source>
        <dbReference type="SAM" id="Phobius"/>
    </source>
</evidence>
<dbReference type="Proteomes" id="UP001164929">
    <property type="component" value="Chromosome 11"/>
</dbReference>
<sequence length="72" mass="8335">MILLCINCVIIPILIGMEWTQKEGLEVYLSCELMNLSRLQIFNLVHIGLLCLVIMLIWGLIVWLFICMSRVV</sequence>
<comment type="caution">
    <text evidence="2">The sequence shown here is derived from an EMBL/GenBank/DDBJ whole genome shotgun (WGS) entry which is preliminary data.</text>
</comment>
<keyword evidence="1" id="KW-1133">Transmembrane helix</keyword>
<feature type="transmembrane region" description="Helical" evidence="1">
    <location>
        <begin position="44"/>
        <end position="66"/>
    </location>
</feature>
<proteinExistence type="predicted"/>
<reference evidence="2" key="1">
    <citation type="journal article" date="2023" name="Mol. Ecol. Resour.">
        <title>Chromosome-level genome assembly of a triploid poplar Populus alba 'Berolinensis'.</title>
        <authorList>
            <person name="Chen S."/>
            <person name="Yu Y."/>
            <person name="Wang X."/>
            <person name="Wang S."/>
            <person name="Zhang T."/>
            <person name="Zhou Y."/>
            <person name="He R."/>
            <person name="Meng N."/>
            <person name="Wang Y."/>
            <person name="Liu W."/>
            <person name="Liu Z."/>
            <person name="Liu J."/>
            <person name="Guo Q."/>
            <person name="Huang H."/>
            <person name="Sederoff R.R."/>
            <person name="Wang G."/>
            <person name="Qu G."/>
            <person name="Chen S."/>
        </authorList>
    </citation>
    <scope>NUCLEOTIDE SEQUENCE</scope>
    <source>
        <strain evidence="2">SC-2020</strain>
    </source>
</reference>
<dbReference type="AlphaFoldDB" id="A0AAD6M5I6"/>